<name>A0A930BQS4_9RHOO</name>
<dbReference type="SMART" id="SM00347">
    <property type="entry name" value="HTH_MARR"/>
    <property type="match status" value="1"/>
</dbReference>
<gene>
    <name evidence="2" type="ORF">HXL68_00700</name>
</gene>
<evidence type="ECO:0000259" key="1">
    <source>
        <dbReference type="PROSITE" id="PS50995"/>
    </source>
</evidence>
<dbReference type="Proteomes" id="UP000718593">
    <property type="component" value="Unassembled WGS sequence"/>
</dbReference>
<dbReference type="EMBL" id="JABZMI010000003">
    <property type="protein sequence ID" value="MBF1163536.1"/>
    <property type="molecule type" value="Genomic_DNA"/>
</dbReference>
<dbReference type="InterPro" id="IPR036390">
    <property type="entry name" value="WH_DNA-bd_sf"/>
</dbReference>
<dbReference type="SUPFAM" id="SSF46785">
    <property type="entry name" value="Winged helix' DNA-binding domain"/>
    <property type="match status" value="1"/>
</dbReference>
<dbReference type="Gene3D" id="1.10.10.10">
    <property type="entry name" value="Winged helix-like DNA-binding domain superfamily/Winged helix DNA-binding domain"/>
    <property type="match status" value="1"/>
</dbReference>
<protein>
    <submittedName>
        <fullName evidence="2">MarR family transcriptional regulator</fullName>
    </submittedName>
</protein>
<organism evidence="2 3">
    <name type="scientific">Dechloromonas agitata</name>
    <dbReference type="NCBI Taxonomy" id="73030"/>
    <lineage>
        <taxon>Bacteria</taxon>
        <taxon>Pseudomonadati</taxon>
        <taxon>Pseudomonadota</taxon>
        <taxon>Betaproteobacteria</taxon>
        <taxon>Rhodocyclales</taxon>
        <taxon>Azonexaceae</taxon>
        <taxon>Dechloromonas</taxon>
    </lineage>
</organism>
<sequence length="162" mass="17879">MGKNTSLHTHQWDNAIDPQIAPLFLALQWAHRRSIEQMQPLLAEFRLSSAEFDVLATLRNAPPPYELTPSQVQDEVVITSGGLTKVMLQLASRGLVERPQFGDDRRVKPVRLTAAGITAIEAAMSRMIDTTGQWIRSALAAGDIAQLTVLLRQLIDAPERAS</sequence>
<feature type="domain" description="HTH marR-type" evidence="1">
    <location>
        <begin position="20"/>
        <end position="156"/>
    </location>
</feature>
<dbReference type="InterPro" id="IPR039422">
    <property type="entry name" value="MarR/SlyA-like"/>
</dbReference>
<comment type="caution">
    <text evidence="2">The sequence shown here is derived from an EMBL/GenBank/DDBJ whole genome shotgun (WGS) entry which is preliminary data.</text>
</comment>
<dbReference type="GO" id="GO:0003700">
    <property type="term" value="F:DNA-binding transcription factor activity"/>
    <property type="evidence" value="ECO:0007669"/>
    <property type="project" value="InterPro"/>
</dbReference>
<dbReference type="PANTHER" id="PTHR33164">
    <property type="entry name" value="TRANSCRIPTIONAL REGULATOR, MARR FAMILY"/>
    <property type="match status" value="1"/>
</dbReference>
<dbReference type="GO" id="GO:0006950">
    <property type="term" value="P:response to stress"/>
    <property type="evidence" value="ECO:0007669"/>
    <property type="project" value="TreeGrafter"/>
</dbReference>
<dbReference type="InterPro" id="IPR036388">
    <property type="entry name" value="WH-like_DNA-bd_sf"/>
</dbReference>
<proteinExistence type="predicted"/>
<evidence type="ECO:0000313" key="3">
    <source>
        <dbReference type="Proteomes" id="UP000718593"/>
    </source>
</evidence>
<evidence type="ECO:0000313" key="2">
    <source>
        <dbReference type="EMBL" id="MBF1163536.1"/>
    </source>
</evidence>
<dbReference type="AlphaFoldDB" id="A0A930BQS4"/>
<dbReference type="InterPro" id="IPR000835">
    <property type="entry name" value="HTH_MarR-typ"/>
</dbReference>
<accession>A0A930BQS4</accession>
<dbReference type="PANTHER" id="PTHR33164:SF104">
    <property type="entry name" value="TRANSCRIPTIONAL REGULATORY PROTEIN"/>
    <property type="match status" value="1"/>
</dbReference>
<reference evidence="2" key="1">
    <citation type="submission" date="2020-04" db="EMBL/GenBank/DDBJ databases">
        <title>Deep metagenomics examines the oral microbiome during advanced dental caries in children, revealing novel taxa and co-occurrences with host molecules.</title>
        <authorList>
            <person name="Baker J.L."/>
            <person name="Morton J.T."/>
            <person name="Dinis M."/>
            <person name="Alvarez R."/>
            <person name="Tran N.C."/>
            <person name="Knight R."/>
            <person name="Edlund A."/>
        </authorList>
    </citation>
    <scope>NUCLEOTIDE SEQUENCE</scope>
    <source>
        <strain evidence="2">JCVI_32_bin.24</strain>
    </source>
</reference>
<dbReference type="PROSITE" id="PS50995">
    <property type="entry name" value="HTH_MARR_2"/>
    <property type="match status" value="1"/>
</dbReference>
<dbReference type="PRINTS" id="PR00598">
    <property type="entry name" value="HTHMARR"/>
</dbReference>